<evidence type="ECO:0000256" key="11">
    <source>
        <dbReference type="ARBA" id="ARBA00034713"/>
    </source>
</evidence>
<evidence type="ECO:0000256" key="7">
    <source>
        <dbReference type="ARBA" id="ARBA00022982"/>
    </source>
</evidence>
<keyword evidence="6" id="KW-0999">Mitochondrion inner membrane</keyword>
<reference evidence="13" key="1">
    <citation type="submission" date="2025-08" db="UniProtKB">
        <authorList>
            <consortium name="Ensembl"/>
        </authorList>
    </citation>
    <scope>IDENTIFICATION</scope>
</reference>
<keyword evidence="8" id="KW-1133">Transmembrane helix</keyword>
<proteinExistence type="inferred from homology"/>
<dbReference type="PANTHER" id="PTHR35268:SF1">
    <property type="entry name" value="UBIQUINOL-CYTOCHROME-C REDUCTASE COMPLEX ASSEMBLY FACTOR 4"/>
    <property type="match status" value="1"/>
</dbReference>
<dbReference type="FunCoup" id="A0A671G314">
    <property type="interactions" value="1312"/>
</dbReference>
<evidence type="ECO:0000256" key="5">
    <source>
        <dbReference type="ARBA" id="ARBA00022729"/>
    </source>
</evidence>
<evidence type="ECO:0000313" key="13">
    <source>
        <dbReference type="Ensembl" id="ENSRFEP00010029252.1"/>
    </source>
</evidence>
<accession>A0A671G314</accession>
<dbReference type="Ensembl" id="ENSRFET00010031749.1">
    <property type="protein sequence ID" value="ENSRFEP00010029252.1"/>
    <property type="gene ID" value="ENSRFEG00010019421.1"/>
</dbReference>
<evidence type="ECO:0000256" key="3">
    <source>
        <dbReference type="ARBA" id="ARBA00022660"/>
    </source>
</evidence>
<keyword evidence="7" id="KW-0249">Electron transport</keyword>
<keyword evidence="4" id="KW-0812">Transmembrane</keyword>
<dbReference type="GeneTree" id="ENSGT00510000049652"/>
<keyword evidence="2" id="KW-0813">Transport</keyword>
<dbReference type="InterPro" id="IPR023248">
    <property type="entry name" value="UQCC4_vert"/>
</dbReference>
<organism evidence="13 14">
    <name type="scientific">Rhinolophus ferrumequinum</name>
    <name type="common">Greater horseshoe bat</name>
    <dbReference type="NCBI Taxonomy" id="59479"/>
    <lineage>
        <taxon>Eukaryota</taxon>
        <taxon>Metazoa</taxon>
        <taxon>Chordata</taxon>
        <taxon>Craniata</taxon>
        <taxon>Vertebrata</taxon>
        <taxon>Euteleostomi</taxon>
        <taxon>Mammalia</taxon>
        <taxon>Eutheria</taxon>
        <taxon>Laurasiatheria</taxon>
        <taxon>Chiroptera</taxon>
        <taxon>Yinpterochiroptera</taxon>
        <taxon>Rhinolophoidea</taxon>
        <taxon>Rhinolophidae</taxon>
        <taxon>Rhinolophinae</taxon>
        <taxon>Rhinolophus</taxon>
    </lineage>
</organism>
<dbReference type="Pfam" id="PF15013">
    <property type="entry name" value="CCSMST1"/>
    <property type="match status" value="1"/>
</dbReference>
<keyword evidence="10" id="KW-0472">Membrane</keyword>
<evidence type="ECO:0000256" key="12">
    <source>
        <dbReference type="SAM" id="MobiDB-lite"/>
    </source>
</evidence>
<dbReference type="GO" id="GO:0034551">
    <property type="term" value="P:mitochondrial respiratory chain complex III assembly"/>
    <property type="evidence" value="ECO:0007669"/>
    <property type="project" value="Ensembl"/>
</dbReference>
<evidence type="ECO:0000256" key="6">
    <source>
        <dbReference type="ARBA" id="ARBA00022792"/>
    </source>
</evidence>
<evidence type="ECO:0000256" key="2">
    <source>
        <dbReference type="ARBA" id="ARBA00022448"/>
    </source>
</evidence>
<protein>
    <submittedName>
        <fullName evidence="13">Ubiquinol-cytochrome c reductase complex assembly factor 4</fullName>
    </submittedName>
</protein>
<comment type="subcellular location">
    <subcellularLocation>
        <location evidence="1">Mitochondrion inner membrane</location>
        <topology evidence="1">Single-pass membrane protein</topology>
    </subcellularLocation>
</comment>
<evidence type="ECO:0000256" key="8">
    <source>
        <dbReference type="ARBA" id="ARBA00022989"/>
    </source>
</evidence>
<dbReference type="OMA" id="GHQRPWW"/>
<dbReference type="Proteomes" id="UP000472240">
    <property type="component" value="Unplaced"/>
</dbReference>
<evidence type="ECO:0000256" key="1">
    <source>
        <dbReference type="ARBA" id="ARBA00004434"/>
    </source>
</evidence>
<keyword evidence="3" id="KW-0679">Respiratory chain</keyword>
<dbReference type="AlphaFoldDB" id="A0A671G314"/>
<sequence>MPPRPAEPGPATKEAAGRIRVISVAAVRALRLSRWPSRSLHPPPRGRARAQPAAEGEEEDANRPVLFSSSKANPSRWTVEHSLGRKQQRPWWKVLPFSLSLMILVIWCFLRQETGADRFVRQEEPATPAAHGATT</sequence>
<dbReference type="GO" id="GO:0005743">
    <property type="term" value="C:mitochondrial inner membrane"/>
    <property type="evidence" value="ECO:0007669"/>
    <property type="project" value="UniProtKB-SubCell"/>
</dbReference>
<evidence type="ECO:0000256" key="9">
    <source>
        <dbReference type="ARBA" id="ARBA00023128"/>
    </source>
</evidence>
<keyword evidence="5" id="KW-0732">Signal</keyword>
<evidence type="ECO:0000256" key="10">
    <source>
        <dbReference type="ARBA" id="ARBA00023136"/>
    </source>
</evidence>
<evidence type="ECO:0000313" key="14">
    <source>
        <dbReference type="Proteomes" id="UP000472240"/>
    </source>
</evidence>
<feature type="region of interest" description="Disordered" evidence="12">
    <location>
        <begin position="36"/>
        <end position="71"/>
    </location>
</feature>
<name>A0A671G314_RHIFE</name>
<keyword evidence="14" id="KW-1185">Reference proteome</keyword>
<evidence type="ECO:0000256" key="4">
    <source>
        <dbReference type="ARBA" id="ARBA00022692"/>
    </source>
</evidence>
<comment type="similarity">
    <text evidence="11">Belongs to the UQCC4 family.</text>
</comment>
<dbReference type="InterPro" id="IPR029160">
    <property type="entry name" value="UQCC4"/>
</dbReference>
<dbReference type="PANTHER" id="PTHR35268">
    <property type="entry name" value="PROTEIN CCSMST1"/>
    <property type="match status" value="1"/>
</dbReference>
<keyword evidence="9" id="KW-0496">Mitochondrion</keyword>
<gene>
    <name evidence="13" type="primary">UQCC4</name>
</gene>
<reference evidence="13" key="2">
    <citation type="submission" date="2025-09" db="UniProtKB">
        <authorList>
            <consortium name="Ensembl"/>
        </authorList>
    </citation>
    <scope>IDENTIFICATION</scope>
</reference>
<dbReference type="PRINTS" id="PR02042">
    <property type="entry name" value="CCSMST1"/>
</dbReference>
<dbReference type="InParanoid" id="A0A671G314"/>